<feature type="compositionally biased region" description="Basic and acidic residues" evidence="2">
    <location>
        <begin position="304"/>
        <end position="327"/>
    </location>
</feature>
<comment type="caution">
    <text evidence="3">The sequence shown here is derived from an EMBL/GenBank/DDBJ whole genome shotgun (WGS) entry which is preliminary data.</text>
</comment>
<dbReference type="AlphaFoldDB" id="A0A1M2W6G4"/>
<dbReference type="EMBL" id="MNAD01000164">
    <property type="protein sequence ID" value="OJT15416.1"/>
    <property type="molecule type" value="Genomic_DNA"/>
</dbReference>
<feature type="non-terminal residue" evidence="3">
    <location>
        <position position="1"/>
    </location>
</feature>
<evidence type="ECO:0000256" key="2">
    <source>
        <dbReference type="SAM" id="MobiDB-lite"/>
    </source>
</evidence>
<proteinExistence type="predicted"/>
<feature type="coiled-coil region" evidence="1">
    <location>
        <begin position="416"/>
        <end position="443"/>
    </location>
</feature>
<feature type="compositionally biased region" description="Low complexity" evidence="2">
    <location>
        <begin position="47"/>
        <end position="63"/>
    </location>
</feature>
<dbReference type="STRING" id="154538.A0A1M2W6G4"/>
<protein>
    <submittedName>
        <fullName evidence="3">Uncharacterized protein</fullName>
    </submittedName>
</protein>
<keyword evidence="1" id="KW-0175">Coiled coil</keyword>
<evidence type="ECO:0000313" key="3">
    <source>
        <dbReference type="EMBL" id="OJT15416.1"/>
    </source>
</evidence>
<dbReference type="Gene3D" id="1.10.287.1490">
    <property type="match status" value="1"/>
</dbReference>
<accession>A0A1M2W6G4</accession>
<evidence type="ECO:0000256" key="1">
    <source>
        <dbReference type="SAM" id="Coils"/>
    </source>
</evidence>
<gene>
    <name evidence="3" type="ORF">TRAPUB_8029</name>
</gene>
<feature type="compositionally biased region" description="Low complexity" evidence="2">
    <location>
        <begin position="24"/>
        <end position="37"/>
    </location>
</feature>
<name>A0A1M2W6G4_TRAPU</name>
<feature type="region of interest" description="Disordered" evidence="2">
    <location>
        <begin position="283"/>
        <end position="327"/>
    </location>
</feature>
<feature type="coiled-coil region" evidence="1">
    <location>
        <begin position="196"/>
        <end position="282"/>
    </location>
</feature>
<evidence type="ECO:0000313" key="4">
    <source>
        <dbReference type="Proteomes" id="UP000184267"/>
    </source>
</evidence>
<organism evidence="3 4">
    <name type="scientific">Trametes pubescens</name>
    <name type="common">White-rot fungus</name>
    <dbReference type="NCBI Taxonomy" id="154538"/>
    <lineage>
        <taxon>Eukaryota</taxon>
        <taxon>Fungi</taxon>
        <taxon>Dikarya</taxon>
        <taxon>Basidiomycota</taxon>
        <taxon>Agaricomycotina</taxon>
        <taxon>Agaricomycetes</taxon>
        <taxon>Polyporales</taxon>
        <taxon>Polyporaceae</taxon>
        <taxon>Trametes</taxon>
    </lineage>
</organism>
<dbReference type="OrthoDB" id="2289094at2759"/>
<feature type="region of interest" description="Disordered" evidence="2">
    <location>
        <begin position="1"/>
        <end position="76"/>
    </location>
</feature>
<sequence>RSPGKKDAKPAASPRKIKAKPSISFKPPAGKPSASPSTLLVKKKSVSAGASPAKFSAAAASKATPPPPSRQNLSAVALPATAPVRRQTVPLRVPITGIAACRTPLTSAPTRTSTATPRSHRHAEVFDDCPGTRSGRFSALSGLVPLLLALQGLLARLLLGLREHLDLRDDSKAVMELQSKAKADFEAIKTETDALEAEQDQALATAEAKIQALEEKNSCIDTRLSEADELKHDNGEKANKVSELAEDLAKAKSAVSAVNQEVESTKAQLEEARALVASLTRTRLSHSSALSPRPGQPLGGPRVAQRDVSRHEGLTRRDGGQLREGARGGRIDARGEATKLRAHQEEVSTLSKEKLQLLTRLFDLRDEFATAKAMGSVWPRHALESNGSTHQCSARVPREDLHRLHEAHNAKTHDLEAEYERAIRTMKEQLEIARIKADVLLQEMAHKMMEQYLEQDQEENQDQITRYHWYINFKDRRNTCGITDNQNQDDG</sequence>
<reference evidence="3 4" key="1">
    <citation type="submission" date="2016-10" db="EMBL/GenBank/DDBJ databases">
        <title>Genome sequence of the basidiomycete white-rot fungus Trametes pubescens.</title>
        <authorList>
            <person name="Makela M.R."/>
            <person name="Granchi Z."/>
            <person name="Peng M."/>
            <person name="De Vries R.P."/>
            <person name="Grigoriev I."/>
            <person name="Riley R."/>
            <person name="Hilden K."/>
        </authorList>
    </citation>
    <scope>NUCLEOTIDE SEQUENCE [LARGE SCALE GENOMIC DNA]</scope>
    <source>
        <strain evidence="3 4">FBCC735</strain>
    </source>
</reference>
<keyword evidence="4" id="KW-1185">Reference proteome</keyword>
<dbReference type="Proteomes" id="UP000184267">
    <property type="component" value="Unassembled WGS sequence"/>
</dbReference>